<name>A0ABU3PX17_9ACTN</name>
<feature type="compositionally biased region" description="Low complexity" evidence="1">
    <location>
        <begin position="73"/>
        <end position="91"/>
    </location>
</feature>
<sequence length="159" mass="15974">MSTDQPAGEQAGERVGSVGEEAAKLFGALADWARDHDLDHGGAQDNGGAGGLGGMAHGVAQGVHGLAEGLRDAAAGESPGESSGTSTEASSECRFCPVCRGIHLARQCTPEVRAQLAGAAASFMQASAALLNAVAADPRPGPARSDGVERIDLDDETPR</sequence>
<dbReference type="EMBL" id="JAVYII010000005">
    <property type="protein sequence ID" value="MDT9593782.1"/>
    <property type="molecule type" value="Genomic_DNA"/>
</dbReference>
<evidence type="ECO:0000256" key="1">
    <source>
        <dbReference type="SAM" id="MobiDB-lite"/>
    </source>
</evidence>
<gene>
    <name evidence="2" type="ORF">RDV89_11935</name>
</gene>
<feature type="compositionally biased region" description="Gly residues" evidence="1">
    <location>
        <begin position="44"/>
        <end position="56"/>
    </location>
</feature>
<feature type="region of interest" description="Disordered" evidence="1">
    <location>
        <begin position="136"/>
        <end position="159"/>
    </location>
</feature>
<dbReference type="Proteomes" id="UP001268542">
    <property type="component" value="Unassembled WGS sequence"/>
</dbReference>
<feature type="compositionally biased region" description="Basic and acidic residues" evidence="1">
    <location>
        <begin position="146"/>
        <end position="159"/>
    </location>
</feature>
<reference evidence="2 3" key="1">
    <citation type="submission" date="2023-08" db="EMBL/GenBank/DDBJ databases">
        <title>Nocardioides seae sp. nov., a bacterium isolated from a soil.</title>
        <authorList>
            <person name="Wang X."/>
        </authorList>
    </citation>
    <scope>NUCLEOTIDE SEQUENCE [LARGE SCALE GENOMIC DNA]</scope>
    <source>
        <strain evidence="2 3">YZH12</strain>
    </source>
</reference>
<proteinExistence type="predicted"/>
<accession>A0ABU3PX17</accession>
<evidence type="ECO:0000313" key="3">
    <source>
        <dbReference type="Proteomes" id="UP001268542"/>
    </source>
</evidence>
<protein>
    <submittedName>
        <fullName evidence="2">Uncharacterized protein</fullName>
    </submittedName>
</protein>
<comment type="caution">
    <text evidence="2">The sequence shown here is derived from an EMBL/GenBank/DDBJ whole genome shotgun (WGS) entry which is preliminary data.</text>
</comment>
<evidence type="ECO:0000313" key="2">
    <source>
        <dbReference type="EMBL" id="MDT9593782.1"/>
    </source>
</evidence>
<keyword evidence="3" id="KW-1185">Reference proteome</keyword>
<feature type="region of interest" description="Disordered" evidence="1">
    <location>
        <begin position="37"/>
        <end position="91"/>
    </location>
</feature>
<organism evidence="2 3">
    <name type="scientific">Nocardioides imazamoxiresistens</name>
    <dbReference type="NCBI Taxonomy" id="3231893"/>
    <lineage>
        <taxon>Bacteria</taxon>
        <taxon>Bacillati</taxon>
        <taxon>Actinomycetota</taxon>
        <taxon>Actinomycetes</taxon>
        <taxon>Propionibacteriales</taxon>
        <taxon>Nocardioidaceae</taxon>
        <taxon>Nocardioides</taxon>
    </lineage>
</organism>
<dbReference type="RefSeq" id="WP_315733276.1">
    <property type="nucleotide sequence ID" value="NZ_JAVYII010000005.1"/>
</dbReference>